<reference evidence="1" key="1">
    <citation type="submission" date="2014-09" db="EMBL/GenBank/DDBJ databases">
        <authorList>
            <person name="Magalhaes I.L.F."/>
            <person name="Oliveira U."/>
            <person name="Santos F.R."/>
            <person name="Vidigal T.H.D.A."/>
            <person name="Brescovit A.D."/>
            <person name="Santos A.J."/>
        </authorList>
    </citation>
    <scope>NUCLEOTIDE SEQUENCE</scope>
    <source>
        <tissue evidence="1">Shoot tissue taken approximately 20 cm above the soil surface</tissue>
    </source>
</reference>
<protein>
    <submittedName>
        <fullName evidence="1">Uncharacterized protein</fullName>
    </submittedName>
</protein>
<evidence type="ECO:0000313" key="1">
    <source>
        <dbReference type="EMBL" id="JAD44296.1"/>
    </source>
</evidence>
<name>A0A0A8ZZM2_ARUDO</name>
<dbReference type="AlphaFoldDB" id="A0A0A8ZZM2"/>
<reference evidence="1" key="2">
    <citation type="journal article" date="2015" name="Data Brief">
        <title>Shoot transcriptome of the giant reed, Arundo donax.</title>
        <authorList>
            <person name="Barrero R.A."/>
            <person name="Guerrero F.D."/>
            <person name="Moolhuijzen P."/>
            <person name="Goolsby J.A."/>
            <person name="Tidwell J."/>
            <person name="Bellgard S.E."/>
            <person name="Bellgard M.I."/>
        </authorList>
    </citation>
    <scope>NUCLEOTIDE SEQUENCE</scope>
    <source>
        <tissue evidence="1">Shoot tissue taken approximately 20 cm above the soil surface</tissue>
    </source>
</reference>
<dbReference type="EMBL" id="GBRH01253599">
    <property type="protein sequence ID" value="JAD44296.1"/>
    <property type="molecule type" value="Transcribed_RNA"/>
</dbReference>
<organism evidence="1">
    <name type="scientific">Arundo donax</name>
    <name type="common">Giant reed</name>
    <name type="synonym">Donax arundinaceus</name>
    <dbReference type="NCBI Taxonomy" id="35708"/>
    <lineage>
        <taxon>Eukaryota</taxon>
        <taxon>Viridiplantae</taxon>
        <taxon>Streptophyta</taxon>
        <taxon>Embryophyta</taxon>
        <taxon>Tracheophyta</taxon>
        <taxon>Spermatophyta</taxon>
        <taxon>Magnoliopsida</taxon>
        <taxon>Liliopsida</taxon>
        <taxon>Poales</taxon>
        <taxon>Poaceae</taxon>
        <taxon>PACMAD clade</taxon>
        <taxon>Arundinoideae</taxon>
        <taxon>Arundineae</taxon>
        <taxon>Arundo</taxon>
    </lineage>
</organism>
<sequence>MNCPFMKYGYIFFWSPDLSDCSCKKRIKMVIMQNVLTVHIVK</sequence>
<accession>A0A0A8ZZM2</accession>
<proteinExistence type="predicted"/>